<evidence type="ECO:0000313" key="1">
    <source>
        <dbReference type="Proteomes" id="UP000189703"/>
    </source>
</evidence>
<gene>
    <name evidence="2" type="primary">LOC104605782</name>
</gene>
<dbReference type="KEGG" id="nnu:104605782"/>
<organism evidence="1 2">
    <name type="scientific">Nelumbo nucifera</name>
    <name type="common">Sacred lotus</name>
    <dbReference type="NCBI Taxonomy" id="4432"/>
    <lineage>
        <taxon>Eukaryota</taxon>
        <taxon>Viridiplantae</taxon>
        <taxon>Streptophyta</taxon>
        <taxon>Embryophyta</taxon>
        <taxon>Tracheophyta</taxon>
        <taxon>Spermatophyta</taxon>
        <taxon>Magnoliopsida</taxon>
        <taxon>Proteales</taxon>
        <taxon>Nelumbonaceae</taxon>
        <taxon>Nelumbo</taxon>
    </lineage>
</organism>
<protein>
    <submittedName>
        <fullName evidence="2">Uncharacterized protein LOC104605782</fullName>
    </submittedName>
</protein>
<dbReference type="Proteomes" id="UP000189703">
    <property type="component" value="Unplaced"/>
</dbReference>
<keyword evidence="1" id="KW-1185">Reference proteome</keyword>
<dbReference type="RefSeq" id="XP_010268973.1">
    <property type="nucleotide sequence ID" value="XM_010270671.1"/>
</dbReference>
<name>A0A1U8B0C8_NELNU</name>
<dbReference type="GeneID" id="104605782"/>
<proteinExistence type="predicted"/>
<evidence type="ECO:0000313" key="2">
    <source>
        <dbReference type="RefSeq" id="XP_010268973.1"/>
    </source>
</evidence>
<sequence length="145" mass="16170">MASKVVLVFVAVVFATFVLLFPLEVAASEYEGMANKTEGRELFPIAIIFRIFRVYNIGEKIYKTVNWTITQAEEYVDGQCFTYCRNDSGNPQSSCECDVSAPNEPPLVTPSQCENFQHHCCNFTIIGLLCKGCCKGPRPQGLPFP</sequence>
<dbReference type="AlphaFoldDB" id="A0A1U8B0C8"/>
<accession>A0A1U8B0C8</accession>
<reference evidence="2" key="1">
    <citation type="submission" date="2025-08" db="UniProtKB">
        <authorList>
            <consortium name="RefSeq"/>
        </authorList>
    </citation>
    <scope>IDENTIFICATION</scope>
</reference>